<dbReference type="SUPFAM" id="SSF56112">
    <property type="entry name" value="Protein kinase-like (PK-like)"/>
    <property type="match status" value="1"/>
</dbReference>
<gene>
    <name evidence="2" type="ORF">FISHEDRAFT_77065</name>
</gene>
<dbReference type="EMBL" id="KN882064">
    <property type="protein sequence ID" value="KIY44843.1"/>
    <property type="molecule type" value="Genomic_DNA"/>
</dbReference>
<proteinExistence type="predicted"/>
<dbReference type="InterPro" id="IPR011009">
    <property type="entry name" value="Kinase-like_dom_sf"/>
</dbReference>
<organism evidence="2 3">
    <name type="scientific">Fistulina hepatica ATCC 64428</name>
    <dbReference type="NCBI Taxonomy" id="1128425"/>
    <lineage>
        <taxon>Eukaryota</taxon>
        <taxon>Fungi</taxon>
        <taxon>Dikarya</taxon>
        <taxon>Basidiomycota</taxon>
        <taxon>Agaricomycotina</taxon>
        <taxon>Agaricomycetes</taxon>
        <taxon>Agaricomycetidae</taxon>
        <taxon>Agaricales</taxon>
        <taxon>Fistulinaceae</taxon>
        <taxon>Fistulina</taxon>
    </lineage>
</organism>
<sequence>MEVLSINPRLSHYPPISYRRLPRYNATGDACLLRVEITDCLLATETSKVYRARNVDINSPFPRDLVLKTDFQAPSSRKAILLAEARHYMRCRAAGLEGLVVPNFYGVYTADMGLCGSSVTCLVLEYCGEALAQRFSSLPASFRARLIDKAFYFHEKVGMTHGDLCESNVVVDKKGEPFLIDLERCATHDCQCTMNVHEGDIMPPAEEFKCPEVYRLVKSMGMWRPYAVVGPSDPVEYAFSVESLLAMSPAIQKHTEQQRQRQNQRGPQGPVTTSYYNVPTSLYGVQRQGHFFQDQQRSGSLYRLRV</sequence>
<feature type="region of interest" description="Disordered" evidence="1">
    <location>
        <begin position="252"/>
        <end position="272"/>
    </location>
</feature>
<evidence type="ECO:0000313" key="2">
    <source>
        <dbReference type="EMBL" id="KIY44843.1"/>
    </source>
</evidence>
<dbReference type="OrthoDB" id="3182995at2759"/>
<evidence type="ECO:0000256" key="1">
    <source>
        <dbReference type="SAM" id="MobiDB-lite"/>
    </source>
</evidence>
<evidence type="ECO:0008006" key="4">
    <source>
        <dbReference type="Google" id="ProtNLM"/>
    </source>
</evidence>
<keyword evidence="3" id="KW-1185">Reference proteome</keyword>
<accession>A0A0D7A222</accession>
<feature type="compositionally biased region" description="Low complexity" evidence="1">
    <location>
        <begin position="260"/>
        <end position="270"/>
    </location>
</feature>
<protein>
    <recommendedName>
        <fullName evidence="4">Non-specific serine/threonine protein kinase</fullName>
    </recommendedName>
</protein>
<name>A0A0D7A222_9AGAR</name>
<reference evidence="2 3" key="1">
    <citation type="journal article" date="2015" name="Fungal Genet. Biol.">
        <title>Evolution of novel wood decay mechanisms in Agaricales revealed by the genome sequences of Fistulina hepatica and Cylindrobasidium torrendii.</title>
        <authorList>
            <person name="Floudas D."/>
            <person name="Held B.W."/>
            <person name="Riley R."/>
            <person name="Nagy L.G."/>
            <person name="Koehler G."/>
            <person name="Ransdell A.S."/>
            <person name="Younus H."/>
            <person name="Chow J."/>
            <person name="Chiniquy J."/>
            <person name="Lipzen A."/>
            <person name="Tritt A."/>
            <person name="Sun H."/>
            <person name="Haridas S."/>
            <person name="LaButti K."/>
            <person name="Ohm R.A."/>
            <person name="Kues U."/>
            <person name="Blanchette R.A."/>
            <person name="Grigoriev I.V."/>
            <person name="Minto R.E."/>
            <person name="Hibbett D.S."/>
        </authorList>
    </citation>
    <scope>NUCLEOTIDE SEQUENCE [LARGE SCALE GENOMIC DNA]</scope>
    <source>
        <strain evidence="2 3">ATCC 64428</strain>
    </source>
</reference>
<dbReference type="Proteomes" id="UP000054144">
    <property type="component" value="Unassembled WGS sequence"/>
</dbReference>
<evidence type="ECO:0000313" key="3">
    <source>
        <dbReference type="Proteomes" id="UP000054144"/>
    </source>
</evidence>
<dbReference type="Gene3D" id="1.10.510.10">
    <property type="entry name" value="Transferase(Phosphotransferase) domain 1"/>
    <property type="match status" value="1"/>
</dbReference>
<dbReference type="AlphaFoldDB" id="A0A0D7A222"/>